<evidence type="ECO:0008006" key="3">
    <source>
        <dbReference type="Google" id="ProtNLM"/>
    </source>
</evidence>
<organism evidence="1 2">
    <name type="scientific">Tessaracoccus antarcticus</name>
    <dbReference type="NCBI Taxonomy" id="2479848"/>
    <lineage>
        <taxon>Bacteria</taxon>
        <taxon>Bacillati</taxon>
        <taxon>Actinomycetota</taxon>
        <taxon>Actinomycetes</taxon>
        <taxon>Propionibacteriales</taxon>
        <taxon>Propionibacteriaceae</taxon>
        <taxon>Tessaracoccus</taxon>
    </lineage>
</organism>
<name>A0A3M0G4X4_9ACTN</name>
<dbReference type="InterPro" id="IPR008928">
    <property type="entry name" value="6-hairpin_glycosidase_sf"/>
</dbReference>
<proteinExistence type="predicted"/>
<protein>
    <recommendedName>
        <fullName evidence="3">Glycosyltransferase</fullName>
    </recommendedName>
</protein>
<dbReference type="RefSeq" id="WP_121901107.1">
    <property type="nucleotide sequence ID" value="NZ_REFW01000002.1"/>
</dbReference>
<dbReference type="GO" id="GO:0005975">
    <property type="term" value="P:carbohydrate metabolic process"/>
    <property type="evidence" value="ECO:0007669"/>
    <property type="project" value="InterPro"/>
</dbReference>
<dbReference type="SUPFAM" id="SSF48208">
    <property type="entry name" value="Six-hairpin glycosidases"/>
    <property type="match status" value="1"/>
</dbReference>
<dbReference type="OrthoDB" id="7540161at2"/>
<evidence type="ECO:0000313" key="1">
    <source>
        <dbReference type="EMBL" id="RMB59628.1"/>
    </source>
</evidence>
<accession>A0A3M0G4X4</accession>
<reference evidence="1 2" key="1">
    <citation type="submission" date="2018-10" db="EMBL/GenBank/DDBJ databases">
        <title>Tessaracoccus antarcticuss sp. nov., isolated from sediment.</title>
        <authorList>
            <person name="Zhou L.Y."/>
            <person name="Du Z.J."/>
        </authorList>
    </citation>
    <scope>NUCLEOTIDE SEQUENCE [LARGE SCALE GENOMIC DNA]</scope>
    <source>
        <strain evidence="1 2">JDX10</strain>
    </source>
</reference>
<dbReference type="Proteomes" id="UP000275256">
    <property type="component" value="Unassembled WGS sequence"/>
</dbReference>
<dbReference type="EMBL" id="REFW01000002">
    <property type="protein sequence ID" value="RMB59628.1"/>
    <property type="molecule type" value="Genomic_DNA"/>
</dbReference>
<comment type="caution">
    <text evidence="1">The sequence shown here is derived from an EMBL/GenBank/DDBJ whole genome shotgun (WGS) entry which is preliminary data.</text>
</comment>
<dbReference type="AlphaFoldDB" id="A0A3M0G4X4"/>
<evidence type="ECO:0000313" key="2">
    <source>
        <dbReference type="Proteomes" id="UP000275256"/>
    </source>
</evidence>
<sequence length="356" mass="39103">MTRGHGRAQWDVLLATRHLDVLVDDIGILQHADGSAPNLSHGYCVDDVARLLIVAAGLHRRHPERDVHWRMMNRALSFLIDAEGGGVMRNFMSIERRWLDEPHMGDHVGRTVWGLGELLRQFPDVDSLAVPARDLLDRLLPALERQDTIHEWAYSLLGLSRLTPAQWGPRHAGVARDGCRFMLEARSGHDAAWPWFEDRLTYDNARLAQGLIAMGHRVGNDEAVALGAEALGWFWGLCDTGAHVDTIGNGWLQRRQDHTAFTGDEQPIDVGGLTEACVEAFLVLQDETWAARATMAFTWFLGVNRLGLALFDVNSGGCRDGLGQTAVNNNQGAESTLAFLQAGLALEGAGTTVPAV</sequence>
<gene>
    <name evidence="1" type="ORF">EAX62_07580</name>
</gene>
<keyword evidence="2" id="KW-1185">Reference proteome</keyword>